<dbReference type="CDD" id="cd01143">
    <property type="entry name" value="YvrC"/>
    <property type="match status" value="1"/>
</dbReference>
<accession>A0A9D9HZR2</accession>
<dbReference type="GO" id="GO:0071281">
    <property type="term" value="P:cellular response to iron ion"/>
    <property type="evidence" value="ECO:0007669"/>
    <property type="project" value="TreeGrafter"/>
</dbReference>
<evidence type="ECO:0000256" key="3">
    <source>
        <dbReference type="SAM" id="SignalP"/>
    </source>
</evidence>
<evidence type="ECO:0000259" key="4">
    <source>
        <dbReference type="PROSITE" id="PS50983"/>
    </source>
</evidence>
<dbReference type="AlphaFoldDB" id="A0A9D9HZR2"/>
<name>A0A9D9HZR2_9FIRM</name>
<feature type="domain" description="Fe/B12 periplasmic-binding" evidence="4">
    <location>
        <begin position="63"/>
        <end position="319"/>
    </location>
</feature>
<dbReference type="Pfam" id="PF01497">
    <property type="entry name" value="Peripla_BP_2"/>
    <property type="match status" value="1"/>
</dbReference>
<sequence length="322" mass="35191">MKNMKRMIALLLACVMMCSIVACGAGETSSHTEASTQTEVEKVVKPTKDRSGEDISVPENVERIVTLAPSITETLMNLGCTDKIVAVDTNTKSYEYEGLSQDLPAFDMMAPDNEQLAALNPDVVFISGMTATSGKDLYADLKDMGICVISIPSSYSIQGVKDDITFIASCVDKVEEGKQIVDTMTKQVDEIAEIGKTITDKKKVYFEIAAAPNAYSFGTNTFLNEMIELIGAENILADQEGWLSVETESVVSKNPDVILTSVNYLDDAVGEILSRKGWEAVNAIKDKQVYYIDNRASSLPNENIIKALKEMAVAIYPDVYEK</sequence>
<evidence type="ECO:0000313" key="5">
    <source>
        <dbReference type="EMBL" id="MBO8463000.1"/>
    </source>
</evidence>
<reference evidence="5" key="2">
    <citation type="journal article" date="2021" name="PeerJ">
        <title>Extensive microbial diversity within the chicken gut microbiome revealed by metagenomics and culture.</title>
        <authorList>
            <person name="Gilroy R."/>
            <person name="Ravi A."/>
            <person name="Getino M."/>
            <person name="Pursley I."/>
            <person name="Horton D.L."/>
            <person name="Alikhan N.F."/>
            <person name="Baker D."/>
            <person name="Gharbi K."/>
            <person name="Hall N."/>
            <person name="Watson M."/>
            <person name="Adriaenssens E.M."/>
            <person name="Foster-Nyarko E."/>
            <person name="Jarju S."/>
            <person name="Secka A."/>
            <person name="Antonio M."/>
            <person name="Oren A."/>
            <person name="Chaudhuri R.R."/>
            <person name="La Ragione R."/>
            <person name="Hildebrand F."/>
            <person name="Pallen M.J."/>
        </authorList>
    </citation>
    <scope>NUCLEOTIDE SEQUENCE</scope>
    <source>
        <strain evidence="5">E3-2379</strain>
    </source>
</reference>
<feature type="compositionally biased region" description="Basic and acidic residues" evidence="2">
    <location>
        <begin position="39"/>
        <end position="53"/>
    </location>
</feature>
<reference evidence="5" key="1">
    <citation type="submission" date="2020-10" db="EMBL/GenBank/DDBJ databases">
        <authorList>
            <person name="Gilroy R."/>
        </authorList>
    </citation>
    <scope>NUCLEOTIDE SEQUENCE</scope>
    <source>
        <strain evidence="5">E3-2379</strain>
    </source>
</reference>
<evidence type="ECO:0000256" key="1">
    <source>
        <dbReference type="ARBA" id="ARBA00008814"/>
    </source>
</evidence>
<dbReference type="InterPro" id="IPR050902">
    <property type="entry name" value="ABC_Transporter_SBP"/>
</dbReference>
<feature type="signal peptide" evidence="3">
    <location>
        <begin position="1"/>
        <end position="24"/>
    </location>
</feature>
<dbReference type="InterPro" id="IPR002491">
    <property type="entry name" value="ABC_transptr_periplasmic_BD"/>
</dbReference>
<dbReference type="SUPFAM" id="SSF53807">
    <property type="entry name" value="Helical backbone' metal receptor"/>
    <property type="match status" value="1"/>
</dbReference>
<dbReference type="EMBL" id="JADIML010000100">
    <property type="protein sequence ID" value="MBO8463000.1"/>
    <property type="molecule type" value="Genomic_DNA"/>
</dbReference>
<keyword evidence="3" id="KW-0732">Signal</keyword>
<dbReference type="PANTHER" id="PTHR30535:SF34">
    <property type="entry name" value="MOLYBDATE-BINDING PROTEIN MOLA"/>
    <property type="match status" value="1"/>
</dbReference>
<proteinExistence type="inferred from homology"/>
<dbReference type="PROSITE" id="PS50983">
    <property type="entry name" value="FE_B12_PBP"/>
    <property type="match status" value="1"/>
</dbReference>
<evidence type="ECO:0000313" key="6">
    <source>
        <dbReference type="Proteomes" id="UP000823618"/>
    </source>
</evidence>
<comment type="caution">
    <text evidence="5">The sequence shown here is derived from an EMBL/GenBank/DDBJ whole genome shotgun (WGS) entry which is preliminary data.</text>
</comment>
<dbReference type="Proteomes" id="UP000823618">
    <property type="component" value="Unassembled WGS sequence"/>
</dbReference>
<gene>
    <name evidence="5" type="ORF">IAC13_03610</name>
</gene>
<dbReference type="PROSITE" id="PS51257">
    <property type="entry name" value="PROKAR_LIPOPROTEIN"/>
    <property type="match status" value="1"/>
</dbReference>
<comment type="similarity">
    <text evidence="1">Belongs to the bacterial solute-binding protein 8 family.</text>
</comment>
<evidence type="ECO:0000256" key="2">
    <source>
        <dbReference type="SAM" id="MobiDB-lite"/>
    </source>
</evidence>
<dbReference type="Gene3D" id="3.40.50.1980">
    <property type="entry name" value="Nitrogenase molybdenum iron protein domain"/>
    <property type="match status" value="2"/>
</dbReference>
<feature type="region of interest" description="Disordered" evidence="2">
    <location>
        <begin position="29"/>
        <end position="54"/>
    </location>
</feature>
<dbReference type="PANTHER" id="PTHR30535">
    <property type="entry name" value="VITAMIN B12-BINDING PROTEIN"/>
    <property type="match status" value="1"/>
</dbReference>
<organism evidence="5 6">
    <name type="scientific">Candidatus Scybalomonas excrementavium</name>
    <dbReference type="NCBI Taxonomy" id="2840943"/>
    <lineage>
        <taxon>Bacteria</taxon>
        <taxon>Bacillati</taxon>
        <taxon>Bacillota</taxon>
        <taxon>Clostridia</taxon>
        <taxon>Lachnospirales</taxon>
        <taxon>Lachnospiraceae</taxon>
        <taxon>Lachnospiraceae incertae sedis</taxon>
        <taxon>Candidatus Scybalomonas</taxon>
    </lineage>
</organism>
<protein>
    <submittedName>
        <fullName evidence="5">ABC transporter substrate-binding protein</fullName>
    </submittedName>
</protein>
<feature type="compositionally biased region" description="Polar residues" evidence="2">
    <location>
        <begin position="29"/>
        <end position="38"/>
    </location>
</feature>
<feature type="chain" id="PRO_5038439791" evidence="3">
    <location>
        <begin position="25"/>
        <end position="322"/>
    </location>
</feature>